<keyword evidence="5" id="KW-1185">Reference proteome</keyword>
<dbReference type="InterPro" id="IPR011008">
    <property type="entry name" value="Dimeric_a/b-barrel"/>
</dbReference>
<dbReference type="PANTHER" id="PTHR43877:SF1">
    <property type="entry name" value="ACETYLTRANSFERASE"/>
    <property type="match status" value="1"/>
</dbReference>
<dbReference type="PROSITE" id="PS51186">
    <property type="entry name" value="GNAT"/>
    <property type="match status" value="1"/>
</dbReference>
<reference evidence="4 5" key="1">
    <citation type="submission" date="2018-12" db="EMBL/GenBank/DDBJ databases">
        <authorList>
            <person name="Criscuolo A."/>
        </authorList>
    </citation>
    <scope>NUCLEOTIDE SEQUENCE [LARGE SCALE GENOMIC DNA]</scope>
    <source>
        <strain evidence="4">ACIP1116241</strain>
    </source>
</reference>
<dbReference type="Proteomes" id="UP000270743">
    <property type="component" value="Unassembled WGS sequence"/>
</dbReference>
<dbReference type="RefSeq" id="WP_206436976.1">
    <property type="nucleotide sequence ID" value="NZ_UZWE01000041.1"/>
</dbReference>
<dbReference type="SUPFAM" id="SSF54909">
    <property type="entry name" value="Dimeric alpha+beta barrel"/>
    <property type="match status" value="1"/>
</dbReference>
<dbReference type="AlphaFoldDB" id="A0A447IQD1"/>
<dbReference type="InterPro" id="IPR050832">
    <property type="entry name" value="Bact_Acetyltransf"/>
</dbReference>
<dbReference type="Pfam" id="PF03992">
    <property type="entry name" value="ABM"/>
    <property type="match status" value="1"/>
</dbReference>
<evidence type="ECO:0000259" key="3">
    <source>
        <dbReference type="PROSITE" id="PS51186"/>
    </source>
</evidence>
<dbReference type="InterPro" id="IPR000182">
    <property type="entry name" value="GNAT_dom"/>
</dbReference>
<dbReference type="GO" id="GO:0016747">
    <property type="term" value="F:acyltransferase activity, transferring groups other than amino-acyl groups"/>
    <property type="evidence" value="ECO:0007669"/>
    <property type="project" value="InterPro"/>
</dbReference>
<name>A0A447IQD1_9RHOB</name>
<accession>A0A447IQD1</accession>
<dbReference type="Gene3D" id="3.30.70.100">
    <property type="match status" value="1"/>
</dbReference>
<organism evidence="4 5">
    <name type="scientific">Paracoccus haematequi</name>
    <dbReference type="NCBI Taxonomy" id="2491866"/>
    <lineage>
        <taxon>Bacteria</taxon>
        <taxon>Pseudomonadati</taxon>
        <taxon>Pseudomonadota</taxon>
        <taxon>Alphaproteobacteria</taxon>
        <taxon>Rhodobacterales</taxon>
        <taxon>Paracoccaceae</taxon>
        <taxon>Paracoccus</taxon>
    </lineage>
</organism>
<dbReference type="EMBL" id="UZWE01000041">
    <property type="protein sequence ID" value="VDS09717.1"/>
    <property type="molecule type" value="Genomic_DNA"/>
</dbReference>
<evidence type="ECO:0000313" key="4">
    <source>
        <dbReference type="EMBL" id="VDS09717.1"/>
    </source>
</evidence>
<dbReference type="PANTHER" id="PTHR43877">
    <property type="entry name" value="AMINOALKYLPHOSPHONATE N-ACETYLTRANSFERASE-RELATED-RELATED"/>
    <property type="match status" value="1"/>
</dbReference>
<dbReference type="SUPFAM" id="SSF55729">
    <property type="entry name" value="Acyl-CoA N-acyltransferases (Nat)"/>
    <property type="match status" value="1"/>
</dbReference>
<keyword evidence="1 4" id="KW-0808">Transferase</keyword>
<dbReference type="Gene3D" id="3.40.630.30">
    <property type="match status" value="1"/>
</dbReference>
<evidence type="ECO:0000256" key="1">
    <source>
        <dbReference type="ARBA" id="ARBA00022679"/>
    </source>
</evidence>
<evidence type="ECO:0000256" key="2">
    <source>
        <dbReference type="ARBA" id="ARBA00023315"/>
    </source>
</evidence>
<proteinExistence type="predicted"/>
<dbReference type="InterPro" id="IPR016181">
    <property type="entry name" value="Acyl_CoA_acyltransferase"/>
</dbReference>
<dbReference type="InterPro" id="IPR007138">
    <property type="entry name" value="ABM_dom"/>
</dbReference>
<dbReference type="CDD" id="cd04301">
    <property type="entry name" value="NAT_SF"/>
    <property type="match status" value="1"/>
</dbReference>
<protein>
    <submittedName>
        <fullName evidence="4">Acetyltransferase (GNAT) family protein</fullName>
    </submittedName>
</protein>
<evidence type="ECO:0000313" key="5">
    <source>
        <dbReference type="Proteomes" id="UP000270743"/>
    </source>
</evidence>
<keyword evidence="2" id="KW-0012">Acyltransferase</keyword>
<sequence>MTSCACGHHHSPRHHHDTLGAPVAMKTPLFGLTGRLICRDAAQMMAALSLLPDHIRLSREEPGCLHFDLWQDEDPMVWHLSELFVDADAFAAHGQRTEASEWGREGADIGRDFHRHDVIPAIRRETRHDLDAIDALLRAAFGGDDEARLVRKLREDGDLSLSLVAEAAGTILGHAALSPLEAEAPAFALAPVAVTPKVQGRGIGAALVHQAVSWAGAASVVVVGAPGYYGPLGFKPAELASPYAGLAMQMIGTLPKGSAIRHAPAFVTL</sequence>
<dbReference type="Pfam" id="PF00583">
    <property type="entry name" value="Acetyltransf_1"/>
    <property type="match status" value="1"/>
</dbReference>
<feature type="domain" description="N-acetyltransferase" evidence="3">
    <location>
        <begin position="120"/>
        <end position="255"/>
    </location>
</feature>
<gene>
    <name evidence="4" type="ORF">PARHAE_02924</name>
</gene>